<evidence type="ECO:0000256" key="3">
    <source>
        <dbReference type="ARBA" id="ARBA00020502"/>
    </source>
</evidence>
<dbReference type="Pfam" id="PF14974">
    <property type="entry name" value="P_C10"/>
    <property type="match status" value="1"/>
</dbReference>
<protein>
    <recommendedName>
        <fullName evidence="3">Protein C10</fullName>
    </recommendedName>
</protein>
<evidence type="ECO:0000256" key="1">
    <source>
        <dbReference type="ARBA" id="ARBA00004496"/>
    </source>
</evidence>
<dbReference type="InterPro" id="IPR026317">
    <property type="entry name" value="P_C10"/>
</dbReference>
<comment type="subcellular location">
    <subcellularLocation>
        <location evidence="1">Cytoplasm</location>
    </subcellularLocation>
</comment>
<name>A0A069DMQ3_9HEMI</name>
<keyword evidence="4" id="KW-0963">Cytoplasm</keyword>
<proteinExistence type="evidence at transcript level"/>
<reference evidence="5" key="1">
    <citation type="journal article" date="2015" name="J. Med. Entomol.">
        <title>A Deep Insight Into the Sialotranscriptome of the Chagas Disease Vector, Panstrongylus megistus (Hemiptera: Heteroptera).</title>
        <authorList>
            <person name="Ribeiro J.M."/>
            <person name="Schwarz A."/>
            <person name="Francischetti I.M."/>
        </authorList>
    </citation>
    <scope>NUCLEOTIDE SEQUENCE</scope>
    <source>
        <tissue evidence="5">Salivary glands</tissue>
    </source>
</reference>
<evidence type="ECO:0000256" key="2">
    <source>
        <dbReference type="ARBA" id="ARBA00007083"/>
    </source>
</evidence>
<dbReference type="GO" id="GO:0009791">
    <property type="term" value="P:post-embryonic development"/>
    <property type="evidence" value="ECO:0007669"/>
    <property type="project" value="TreeGrafter"/>
</dbReference>
<sequence length="114" mass="12646">MSDSIAFTTETARAALNAILEALETDEMAMKVNEAKISAGNDMLKVMQYVFPIIVQIEMDVIKKFGFTDNREGIIQFTQLVVAVEKEDDVVADLHCQLRAHYLPPVSIGNDVSL</sequence>
<dbReference type="PANTHER" id="PTHR13463">
    <property type="entry name" value="PROTEIN C10"/>
    <property type="match status" value="1"/>
</dbReference>
<organism evidence="5">
    <name type="scientific">Panstrongylus megistus</name>
    <dbReference type="NCBI Taxonomy" id="65343"/>
    <lineage>
        <taxon>Eukaryota</taxon>
        <taxon>Metazoa</taxon>
        <taxon>Ecdysozoa</taxon>
        <taxon>Arthropoda</taxon>
        <taxon>Hexapoda</taxon>
        <taxon>Insecta</taxon>
        <taxon>Pterygota</taxon>
        <taxon>Neoptera</taxon>
        <taxon>Paraneoptera</taxon>
        <taxon>Hemiptera</taxon>
        <taxon>Heteroptera</taxon>
        <taxon>Panheteroptera</taxon>
        <taxon>Cimicomorpha</taxon>
        <taxon>Reduviidae</taxon>
        <taxon>Triatominae</taxon>
        <taxon>Panstrongylus</taxon>
    </lineage>
</organism>
<dbReference type="AlphaFoldDB" id="A0A069DMQ3"/>
<dbReference type="PANTHER" id="PTHR13463:SF3">
    <property type="entry name" value="PROTEIN C10"/>
    <property type="match status" value="1"/>
</dbReference>
<accession>A0A069DMQ3</accession>
<evidence type="ECO:0000256" key="4">
    <source>
        <dbReference type="ARBA" id="ARBA00022490"/>
    </source>
</evidence>
<dbReference type="EMBL" id="GBGD01003546">
    <property type="protein sequence ID" value="JAC85343.1"/>
    <property type="molecule type" value="mRNA"/>
</dbReference>
<dbReference type="GO" id="GO:0005737">
    <property type="term" value="C:cytoplasm"/>
    <property type="evidence" value="ECO:0007669"/>
    <property type="project" value="UniProtKB-SubCell"/>
</dbReference>
<evidence type="ECO:0000313" key="5">
    <source>
        <dbReference type="EMBL" id="JAC85343.1"/>
    </source>
</evidence>
<comment type="similarity">
    <text evidence="2">Belongs to the UPF0456 family.</text>
</comment>